<dbReference type="GO" id="GO:0015833">
    <property type="term" value="P:peptide transport"/>
    <property type="evidence" value="ECO:0007669"/>
    <property type="project" value="TreeGrafter"/>
</dbReference>
<dbReference type="GO" id="GO:0042597">
    <property type="term" value="C:periplasmic space"/>
    <property type="evidence" value="ECO:0007669"/>
    <property type="project" value="UniProtKB-ARBA"/>
</dbReference>
<dbReference type="PANTHER" id="PTHR30290:SF38">
    <property type="entry name" value="D,D-DIPEPTIDE-BINDING PERIPLASMIC PROTEIN DDPA-RELATED"/>
    <property type="match status" value="1"/>
</dbReference>
<dbReference type="PANTHER" id="PTHR30290">
    <property type="entry name" value="PERIPLASMIC BINDING COMPONENT OF ABC TRANSPORTER"/>
    <property type="match status" value="1"/>
</dbReference>
<comment type="caution">
    <text evidence="3">The sequence shown here is derived from an EMBL/GenBank/DDBJ whole genome shotgun (WGS) entry which is preliminary data.</text>
</comment>
<dbReference type="Pfam" id="PF00496">
    <property type="entry name" value="SBP_bac_5"/>
    <property type="match status" value="1"/>
</dbReference>
<dbReference type="GO" id="GO:0043190">
    <property type="term" value="C:ATP-binding cassette (ABC) transporter complex"/>
    <property type="evidence" value="ECO:0007669"/>
    <property type="project" value="InterPro"/>
</dbReference>
<dbReference type="InterPro" id="IPR000914">
    <property type="entry name" value="SBP_5_dom"/>
</dbReference>
<keyword evidence="4" id="KW-1185">Reference proteome</keyword>
<gene>
    <name evidence="3" type="ORF">KSF_081400</name>
</gene>
<reference evidence="3" key="1">
    <citation type="submission" date="2020-10" db="EMBL/GenBank/DDBJ databases">
        <title>Taxonomic study of unclassified bacteria belonging to the class Ktedonobacteria.</title>
        <authorList>
            <person name="Yabe S."/>
            <person name="Wang C.M."/>
            <person name="Zheng Y."/>
            <person name="Sakai Y."/>
            <person name="Cavaletti L."/>
            <person name="Monciardini P."/>
            <person name="Donadio S."/>
        </authorList>
    </citation>
    <scope>NUCLEOTIDE SEQUENCE</scope>
    <source>
        <strain evidence="3">ID150040</strain>
    </source>
</reference>
<dbReference type="EMBL" id="BNJK01000002">
    <property type="protein sequence ID" value="GHO98092.1"/>
    <property type="molecule type" value="Genomic_DNA"/>
</dbReference>
<dbReference type="Gene3D" id="3.40.190.10">
    <property type="entry name" value="Periplasmic binding protein-like II"/>
    <property type="match status" value="1"/>
</dbReference>
<dbReference type="Gene3D" id="3.90.76.10">
    <property type="entry name" value="Dipeptide-binding Protein, Domain 1"/>
    <property type="match status" value="1"/>
</dbReference>
<sequence length="543" mass="58916">MNGPLTYAISSPISLSRSLARVNIPRSSTLLFTFALICMLMLAACGGEANQPSAPTQAKAGGDISVGLNADVVTLDPLKSTALVDRQVMLNLYDTLVKISPQNTILPDLATSWTYKTPTQLLFTLRTDVKFQDGTPFNADAVVFNIKRILSTPSSPRYSEISSIASVEAVDASHVQFTLKRAFTPLLATLTDRSGMMLSPAAVAKLGTGLSNGPTNVGSGPFMFGDWVKNDHLTIKRNPNYWLKDDQGNTLPYLQSIRYRPITDGTVEFSNLQTGTINVADTVDPNQVATAKSSSNLIYKQAPGLGFIGVMLNTKTAPLNNVHVRRAIQWGVNREEIVHNALKDIGVVSQSPISPSSWAYDKNFAPYSNNVDKAKAELAQTGLSGNVSFTLLIPSGSPLNTQIAQFIQSELQPVGIMVNIKQETFATLLSDTTAHNFQAALLGWSGRPDPDGNLYSWFHTGGGNNDMQYSNPQVDKLLEDARTVNDQDKRIADYQQATQLILQDASYVFIYHAVVVQASTTNIKNFTLLPTGILTFANVYVGS</sequence>
<dbReference type="Gene3D" id="3.10.105.10">
    <property type="entry name" value="Dipeptide-binding Protein, Domain 3"/>
    <property type="match status" value="1"/>
</dbReference>
<accession>A0A8J3N4D7</accession>
<organism evidence="3 4">
    <name type="scientific">Reticulibacter mediterranei</name>
    <dbReference type="NCBI Taxonomy" id="2778369"/>
    <lineage>
        <taxon>Bacteria</taxon>
        <taxon>Bacillati</taxon>
        <taxon>Chloroflexota</taxon>
        <taxon>Ktedonobacteria</taxon>
        <taxon>Ktedonobacterales</taxon>
        <taxon>Reticulibacteraceae</taxon>
        <taxon>Reticulibacter</taxon>
    </lineage>
</organism>
<dbReference type="SUPFAM" id="SSF53850">
    <property type="entry name" value="Periplasmic binding protein-like II"/>
    <property type="match status" value="1"/>
</dbReference>
<evidence type="ECO:0000259" key="2">
    <source>
        <dbReference type="Pfam" id="PF00496"/>
    </source>
</evidence>
<evidence type="ECO:0000313" key="4">
    <source>
        <dbReference type="Proteomes" id="UP000597444"/>
    </source>
</evidence>
<dbReference type="GO" id="GO:1904680">
    <property type="term" value="F:peptide transmembrane transporter activity"/>
    <property type="evidence" value="ECO:0007669"/>
    <property type="project" value="TreeGrafter"/>
</dbReference>
<dbReference type="InterPro" id="IPR030678">
    <property type="entry name" value="Peptide/Ni-bd"/>
</dbReference>
<evidence type="ECO:0000256" key="1">
    <source>
        <dbReference type="ARBA" id="ARBA00022729"/>
    </source>
</evidence>
<dbReference type="Proteomes" id="UP000597444">
    <property type="component" value="Unassembled WGS sequence"/>
</dbReference>
<feature type="domain" description="Solute-binding protein family 5" evidence="2">
    <location>
        <begin position="105"/>
        <end position="464"/>
    </location>
</feature>
<dbReference type="InterPro" id="IPR039424">
    <property type="entry name" value="SBP_5"/>
</dbReference>
<name>A0A8J3N4D7_9CHLR</name>
<dbReference type="PIRSF" id="PIRSF002741">
    <property type="entry name" value="MppA"/>
    <property type="match status" value="1"/>
</dbReference>
<dbReference type="RefSeq" id="WP_236065178.1">
    <property type="nucleotide sequence ID" value="NZ_BNJK01000002.1"/>
</dbReference>
<evidence type="ECO:0000313" key="3">
    <source>
        <dbReference type="EMBL" id="GHO98092.1"/>
    </source>
</evidence>
<dbReference type="AlphaFoldDB" id="A0A8J3N4D7"/>
<protein>
    <submittedName>
        <fullName evidence="3">ABC transporter substrate-binding protein</fullName>
    </submittedName>
</protein>
<keyword evidence="1" id="KW-0732">Signal</keyword>
<proteinExistence type="predicted"/>